<dbReference type="GO" id="GO:0006493">
    <property type="term" value="P:protein O-linked glycosylation"/>
    <property type="evidence" value="ECO:0007669"/>
    <property type="project" value="TreeGrafter"/>
</dbReference>
<dbReference type="EMBL" id="UZAN01047736">
    <property type="protein sequence ID" value="VDP85733.1"/>
    <property type="molecule type" value="Genomic_DNA"/>
</dbReference>
<keyword evidence="6 11" id="KW-0735">Signal-anchor</keyword>
<evidence type="ECO:0000313" key="12">
    <source>
        <dbReference type="EMBL" id="VDP85733.1"/>
    </source>
</evidence>
<keyword evidence="13" id="KW-1185">Reference proteome</keyword>
<dbReference type="PANTHER" id="PTHR11214">
    <property type="entry name" value="BETA-1,3-N-ACETYLGLUCOSAMINYLTRANSFERASE"/>
    <property type="match status" value="1"/>
</dbReference>
<evidence type="ECO:0000256" key="8">
    <source>
        <dbReference type="ARBA" id="ARBA00023034"/>
    </source>
</evidence>
<keyword evidence="8 11" id="KW-0333">Golgi apparatus</keyword>
<evidence type="ECO:0000256" key="6">
    <source>
        <dbReference type="ARBA" id="ARBA00022968"/>
    </source>
</evidence>
<keyword evidence="10" id="KW-0325">Glycoprotein</keyword>
<dbReference type="PANTHER" id="PTHR11214:SF349">
    <property type="entry name" value="BETA-1,3-GALACTOSYLTRANSFERASE BRN"/>
    <property type="match status" value="1"/>
</dbReference>
<evidence type="ECO:0000256" key="1">
    <source>
        <dbReference type="ARBA" id="ARBA00004323"/>
    </source>
</evidence>
<reference evidence="12 13" key="2">
    <citation type="submission" date="2018-11" db="EMBL/GenBank/DDBJ databases">
        <authorList>
            <consortium name="Pathogen Informatics"/>
        </authorList>
    </citation>
    <scope>NUCLEOTIDE SEQUENCE [LARGE SCALE GENOMIC DNA]</scope>
    <source>
        <strain evidence="12 13">Egypt</strain>
    </source>
</reference>
<protein>
    <recommendedName>
        <fullName evidence="11">Hexosyltransferase</fullName>
        <ecNumber evidence="11">2.4.1.-</ecNumber>
    </recommendedName>
</protein>
<dbReference type="AlphaFoldDB" id="A0A183ARR0"/>
<evidence type="ECO:0000256" key="3">
    <source>
        <dbReference type="ARBA" id="ARBA00022676"/>
    </source>
</evidence>
<organism evidence="14">
    <name type="scientific">Echinostoma caproni</name>
    <dbReference type="NCBI Taxonomy" id="27848"/>
    <lineage>
        <taxon>Eukaryota</taxon>
        <taxon>Metazoa</taxon>
        <taxon>Spiralia</taxon>
        <taxon>Lophotrochozoa</taxon>
        <taxon>Platyhelminthes</taxon>
        <taxon>Trematoda</taxon>
        <taxon>Digenea</taxon>
        <taxon>Plagiorchiida</taxon>
        <taxon>Echinostomata</taxon>
        <taxon>Echinostomatoidea</taxon>
        <taxon>Echinostomatidae</taxon>
        <taxon>Echinostoma</taxon>
    </lineage>
</organism>
<evidence type="ECO:0000256" key="2">
    <source>
        <dbReference type="ARBA" id="ARBA00008661"/>
    </source>
</evidence>
<dbReference type="EC" id="2.4.1.-" evidence="11"/>
<comment type="similarity">
    <text evidence="2 11">Belongs to the glycosyltransferase 31 family.</text>
</comment>
<dbReference type="GO" id="GO:0008194">
    <property type="term" value="F:UDP-glycosyltransferase activity"/>
    <property type="evidence" value="ECO:0007669"/>
    <property type="project" value="TreeGrafter"/>
</dbReference>
<dbReference type="GO" id="GO:0000139">
    <property type="term" value="C:Golgi membrane"/>
    <property type="evidence" value="ECO:0007669"/>
    <property type="project" value="UniProtKB-SubCell"/>
</dbReference>
<keyword evidence="5 11" id="KW-0812">Transmembrane</keyword>
<dbReference type="Pfam" id="PF01762">
    <property type="entry name" value="Galactosyl_T"/>
    <property type="match status" value="1"/>
</dbReference>
<evidence type="ECO:0000256" key="11">
    <source>
        <dbReference type="RuleBase" id="RU363063"/>
    </source>
</evidence>
<name>A0A183ARR0_9TREM</name>
<keyword evidence="4" id="KW-0808">Transferase</keyword>
<evidence type="ECO:0000256" key="9">
    <source>
        <dbReference type="ARBA" id="ARBA00023136"/>
    </source>
</evidence>
<evidence type="ECO:0000313" key="14">
    <source>
        <dbReference type="WBParaSite" id="ECPE_0000967501-mRNA-1"/>
    </source>
</evidence>
<keyword evidence="3 11" id="KW-0328">Glycosyltransferase</keyword>
<evidence type="ECO:0000256" key="4">
    <source>
        <dbReference type="ARBA" id="ARBA00022679"/>
    </source>
</evidence>
<sequence>MIHWGNLRITLQCCAICAVFSQLLVMSLHFFILAPNTSQTPYPKITPVHSDIQVDTFIPEKFDDVVRYKNARWEALNTLNGYIFRKDKKLNCEMPVTISKFNRRLIADRHPFIGTAYFNFPRHVDLPGKLCQFKQGYSIGKHSITDRNFHPLVLLPLLCGNGTANTLDLLILIKSAGIHTHRRMAIRKLWGDKRCWGGRIVRHVFLLGVSNQSVTWMPKVREEIQIFRDIIQQDFVDHYYNNTYKMLFGLQWAVAFCPEAKWLMFVDDDFFVNPRLTLAFIDTLDMRLQTRLVVGDLAVKAGVLRERSKWSVNKTLFPYNNYPNFVQAGAFFMGAPMALDLYVGSRFTEFFPFDDVFIGLVLNKLLIAPAHIQGLFMYRPNFRQRFLLNGSIALHGIRSMARQKWLWHLAQLQDMCHY</sequence>
<dbReference type="FunFam" id="3.90.550.50:FF:000001">
    <property type="entry name" value="Hexosyltransferase"/>
    <property type="match status" value="1"/>
</dbReference>
<keyword evidence="7 11" id="KW-1133">Transmembrane helix</keyword>
<comment type="subcellular location">
    <subcellularLocation>
        <location evidence="1 11">Golgi apparatus membrane</location>
        <topology evidence="1 11">Single-pass type II membrane protein</topology>
    </subcellularLocation>
</comment>
<dbReference type="InterPro" id="IPR002659">
    <property type="entry name" value="Glyco_trans_31"/>
</dbReference>
<evidence type="ECO:0000313" key="13">
    <source>
        <dbReference type="Proteomes" id="UP000272942"/>
    </source>
</evidence>
<keyword evidence="9 11" id="KW-0472">Membrane</keyword>
<dbReference type="OrthoDB" id="115198at2759"/>
<proteinExistence type="inferred from homology"/>
<reference evidence="14" key="1">
    <citation type="submission" date="2016-06" db="UniProtKB">
        <authorList>
            <consortium name="WormBaseParasite"/>
        </authorList>
    </citation>
    <scope>IDENTIFICATION</scope>
</reference>
<evidence type="ECO:0000256" key="7">
    <source>
        <dbReference type="ARBA" id="ARBA00022989"/>
    </source>
</evidence>
<accession>A0A183ARR0</accession>
<dbReference type="Gene3D" id="3.90.550.50">
    <property type="match status" value="1"/>
</dbReference>
<dbReference type="Proteomes" id="UP000272942">
    <property type="component" value="Unassembled WGS sequence"/>
</dbReference>
<evidence type="ECO:0000256" key="5">
    <source>
        <dbReference type="ARBA" id="ARBA00022692"/>
    </source>
</evidence>
<feature type="transmembrane region" description="Helical" evidence="11">
    <location>
        <begin position="12"/>
        <end position="34"/>
    </location>
</feature>
<evidence type="ECO:0000256" key="10">
    <source>
        <dbReference type="ARBA" id="ARBA00023180"/>
    </source>
</evidence>
<gene>
    <name evidence="12" type="ORF">ECPE_LOCUS9645</name>
</gene>
<dbReference type="GO" id="GO:0016758">
    <property type="term" value="F:hexosyltransferase activity"/>
    <property type="evidence" value="ECO:0007669"/>
    <property type="project" value="InterPro"/>
</dbReference>
<dbReference type="WBParaSite" id="ECPE_0000967501-mRNA-1">
    <property type="protein sequence ID" value="ECPE_0000967501-mRNA-1"/>
    <property type="gene ID" value="ECPE_0000967501"/>
</dbReference>